<dbReference type="PANTHER" id="PTHR38031:SF1">
    <property type="entry name" value="SULFUR CARRIER PROTEIN CYSO"/>
    <property type="match status" value="1"/>
</dbReference>
<dbReference type="PANTHER" id="PTHR38031">
    <property type="entry name" value="SULFUR CARRIER PROTEIN SLR0821-RELATED"/>
    <property type="match status" value="1"/>
</dbReference>
<comment type="caution">
    <text evidence="1">The sequence shown here is derived from an EMBL/GenBank/DDBJ whole genome shotgun (WGS) entry which is preliminary data.</text>
</comment>
<evidence type="ECO:0000313" key="2">
    <source>
        <dbReference type="Proteomes" id="UP001500711"/>
    </source>
</evidence>
<dbReference type="SUPFAM" id="SSF54285">
    <property type="entry name" value="MoaD/ThiS"/>
    <property type="match status" value="1"/>
</dbReference>
<dbReference type="Proteomes" id="UP001500711">
    <property type="component" value="Unassembled WGS sequence"/>
</dbReference>
<reference evidence="2" key="1">
    <citation type="journal article" date="2019" name="Int. J. Syst. Evol. Microbiol.">
        <title>The Global Catalogue of Microorganisms (GCM) 10K type strain sequencing project: providing services to taxonomists for standard genome sequencing and annotation.</title>
        <authorList>
            <consortium name="The Broad Institute Genomics Platform"/>
            <consortium name="The Broad Institute Genome Sequencing Center for Infectious Disease"/>
            <person name="Wu L."/>
            <person name="Ma J."/>
        </authorList>
    </citation>
    <scope>NUCLEOTIDE SEQUENCE [LARGE SCALE GENOMIC DNA]</scope>
    <source>
        <strain evidence="2">JCM 17494</strain>
    </source>
</reference>
<dbReference type="RefSeq" id="WP_346137104.1">
    <property type="nucleotide sequence ID" value="NZ_BAABBE010000062.1"/>
</dbReference>
<sequence length="88" mass="9928">MTFRFTGLLLRFVGYQRTTEITATNLADALRQLHERFPQLRPVLWDESGDLIRVHRLLLNGELVGKPDGEVPLRDTDQVEVLTAIAGG</sequence>
<organism evidence="1 2">
    <name type="scientific">Lentzea roselyniae</name>
    <dbReference type="NCBI Taxonomy" id="531940"/>
    <lineage>
        <taxon>Bacteria</taxon>
        <taxon>Bacillati</taxon>
        <taxon>Actinomycetota</taxon>
        <taxon>Actinomycetes</taxon>
        <taxon>Pseudonocardiales</taxon>
        <taxon>Pseudonocardiaceae</taxon>
        <taxon>Lentzea</taxon>
    </lineage>
</organism>
<accession>A0ABP7CG64</accession>
<dbReference type="Gene3D" id="3.10.20.30">
    <property type="match status" value="1"/>
</dbReference>
<dbReference type="InterPro" id="IPR016155">
    <property type="entry name" value="Mopterin_synth/thiamin_S_b"/>
</dbReference>
<dbReference type="CDD" id="cd17040">
    <property type="entry name" value="Ubl_MoaD_like"/>
    <property type="match status" value="1"/>
</dbReference>
<name>A0ABP7CG64_9PSEU</name>
<evidence type="ECO:0000313" key="1">
    <source>
        <dbReference type="EMBL" id="GAA3687519.1"/>
    </source>
</evidence>
<gene>
    <name evidence="1" type="ORF">GCM10022267_87880</name>
</gene>
<evidence type="ECO:0008006" key="3">
    <source>
        <dbReference type="Google" id="ProtNLM"/>
    </source>
</evidence>
<protein>
    <recommendedName>
        <fullName evidence="3">ThiS family protein</fullName>
    </recommendedName>
</protein>
<dbReference type="InterPro" id="IPR003749">
    <property type="entry name" value="ThiS/MoaD-like"/>
</dbReference>
<proteinExistence type="predicted"/>
<dbReference type="InterPro" id="IPR052045">
    <property type="entry name" value="Sulfur_Carrier/Prot_Modifier"/>
</dbReference>
<keyword evidence="2" id="KW-1185">Reference proteome</keyword>
<dbReference type="InterPro" id="IPR012675">
    <property type="entry name" value="Beta-grasp_dom_sf"/>
</dbReference>
<dbReference type="Pfam" id="PF02597">
    <property type="entry name" value="ThiS"/>
    <property type="match status" value="1"/>
</dbReference>
<dbReference type="EMBL" id="BAABBE010000062">
    <property type="protein sequence ID" value="GAA3687519.1"/>
    <property type="molecule type" value="Genomic_DNA"/>
</dbReference>